<comment type="caution">
    <text evidence="1">The sequence shown here is derived from an EMBL/GenBank/DDBJ whole genome shotgun (WGS) entry which is preliminary data.</text>
</comment>
<evidence type="ECO:0000313" key="1">
    <source>
        <dbReference type="EMBL" id="KUJ77755.1"/>
    </source>
</evidence>
<keyword evidence="2" id="KW-1185">Reference proteome</keyword>
<protein>
    <recommendedName>
        <fullName evidence="3">PD(D/E)XK endonuclease domain-containing protein</fullName>
    </recommendedName>
</protein>
<gene>
    <name evidence="1" type="ORF">AVO44_15600</name>
</gene>
<reference evidence="2" key="1">
    <citation type="submission" date="2015-12" db="EMBL/GenBank/DDBJ databases">
        <authorList>
            <person name="Zhang G."/>
            <person name="Stingl U."/>
        </authorList>
    </citation>
    <scope>NUCLEOTIDE SEQUENCE [LARGE SCALE GENOMIC DNA]</scope>
    <source>
        <strain evidence="2">ZGT108</strain>
    </source>
</reference>
<name>A0A0X3TPS5_9RHOB</name>
<accession>A0A0X3TPS5</accession>
<evidence type="ECO:0008006" key="3">
    <source>
        <dbReference type="Google" id="ProtNLM"/>
    </source>
</evidence>
<evidence type="ECO:0000313" key="2">
    <source>
        <dbReference type="Proteomes" id="UP000053690"/>
    </source>
</evidence>
<dbReference type="Proteomes" id="UP000053690">
    <property type="component" value="Unassembled WGS sequence"/>
</dbReference>
<dbReference type="EMBL" id="LQBP01000008">
    <property type="protein sequence ID" value="KUJ77755.1"/>
    <property type="molecule type" value="Genomic_DNA"/>
</dbReference>
<proteinExistence type="predicted"/>
<dbReference type="AlphaFoldDB" id="A0A0X3TPS5"/>
<organism evidence="1 2">
    <name type="scientific">Ruegeria profundi</name>
    <dbReference type="NCBI Taxonomy" id="1685378"/>
    <lineage>
        <taxon>Bacteria</taxon>
        <taxon>Pseudomonadati</taxon>
        <taxon>Pseudomonadota</taxon>
        <taxon>Alphaproteobacteria</taxon>
        <taxon>Rhodobacterales</taxon>
        <taxon>Roseobacteraceae</taxon>
        <taxon>Ruegeria</taxon>
    </lineage>
</organism>
<sequence>MAKILRTAKCIRRYDKISHDLLGEILVAAALEGVVEGGNRRGSDIHAPAFGLVEVKSRILGTDGPFPRVSLRPSNIEKADYFVAIRWNRDFSFYDAVMNSKEAVLPLYSVKKQGSGVAHISWKDWCSTSGAVSLKERMIQILHGNEEVR</sequence>